<organism evidence="2 3">
    <name type="scientific">Phyllosticta citriasiana</name>
    <dbReference type="NCBI Taxonomy" id="595635"/>
    <lineage>
        <taxon>Eukaryota</taxon>
        <taxon>Fungi</taxon>
        <taxon>Dikarya</taxon>
        <taxon>Ascomycota</taxon>
        <taxon>Pezizomycotina</taxon>
        <taxon>Dothideomycetes</taxon>
        <taxon>Dothideomycetes incertae sedis</taxon>
        <taxon>Botryosphaeriales</taxon>
        <taxon>Phyllostictaceae</taxon>
        <taxon>Phyllosticta</taxon>
    </lineage>
</organism>
<sequence length="126" mass="13622">MCGASVRREASQGSNWPTSKPLPPSWQRKKGHPTRPPHPSLAQSISPNLTPRSRQAARLLLLLLLLLLLRSAVAGVSKNTHAMAPTVPPAVRSIQSSLCAPTDRPQPLPHSRHPGRVDILCSRLAC</sequence>
<accession>A0ABR1KUA6</accession>
<name>A0ABR1KUA6_9PEZI</name>
<keyword evidence="3" id="KW-1185">Reference proteome</keyword>
<feature type="region of interest" description="Disordered" evidence="1">
    <location>
        <begin position="1"/>
        <end position="49"/>
    </location>
</feature>
<reference evidence="2 3" key="1">
    <citation type="submission" date="2024-04" db="EMBL/GenBank/DDBJ databases">
        <title>Phyllosticta paracitricarpa is synonymous to the EU quarantine fungus P. citricarpa based on phylogenomic analyses.</title>
        <authorList>
            <consortium name="Lawrence Berkeley National Laboratory"/>
            <person name="Van Ingen-Buijs V.A."/>
            <person name="Van Westerhoven A.C."/>
            <person name="Haridas S."/>
            <person name="Skiadas P."/>
            <person name="Martin F."/>
            <person name="Groenewald J.Z."/>
            <person name="Crous P.W."/>
            <person name="Seidl M.F."/>
        </authorList>
    </citation>
    <scope>NUCLEOTIDE SEQUENCE [LARGE SCALE GENOMIC DNA]</scope>
    <source>
        <strain evidence="2 3">CBS 123371</strain>
    </source>
</reference>
<gene>
    <name evidence="2" type="ORF">IWZ03DRAFT_130251</name>
</gene>
<feature type="compositionally biased region" description="Basic and acidic residues" evidence="1">
    <location>
        <begin position="1"/>
        <end position="10"/>
    </location>
</feature>
<comment type="caution">
    <text evidence="2">The sequence shown here is derived from an EMBL/GenBank/DDBJ whole genome shotgun (WGS) entry which is preliminary data.</text>
</comment>
<proteinExistence type="predicted"/>
<protein>
    <submittedName>
        <fullName evidence="2">Uncharacterized protein</fullName>
    </submittedName>
</protein>
<evidence type="ECO:0000256" key="1">
    <source>
        <dbReference type="SAM" id="MobiDB-lite"/>
    </source>
</evidence>
<evidence type="ECO:0000313" key="2">
    <source>
        <dbReference type="EMBL" id="KAK7520127.1"/>
    </source>
</evidence>
<evidence type="ECO:0000313" key="3">
    <source>
        <dbReference type="Proteomes" id="UP001363622"/>
    </source>
</evidence>
<dbReference type="Proteomes" id="UP001363622">
    <property type="component" value="Unassembled WGS sequence"/>
</dbReference>
<dbReference type="EMBL" id="JBBPHU010000003">
    <property type="protein sequence ID" value="KAK7520127.1"/>
    <property type="molecule type" value="Genomic_DNA"/>
</dbReference>